<evidence type="ECO:0008006" key="5">
    <source>
        <dbReference type="Google" id="ProtNLM"/>
    </source>
</evidence>
<evidence type="ECO:0000313" key="3">
    <source>
        <dbReference type="EMBL" id="POH63028.1"/>
    </source>
</evidence>
<evidence type="ECO:0000313" key="4">
    <source>
        <dbReference type="Proteomes" id="UP000237340"/>
    </source>
</evidence>
<feature type="compositionally biased region" description="Low complexity" evidence="1">
    <location>
        <begin position="31"/>
        <end position="47"/>
    </location>
</feature>
<feature type="signal peptide" evidence="2">
    <location>
        <begin position="1"/>
        <end position="19"/>
    </location>
</feature>
<evidence type="ECO:0000256" key="2">
    <source>
        <dbReference type="SAM" id="SignalP"/>
    </source>
</evidence>
<evidence type="ECO:0000256" key="1">
    <source>
        <dbReference type="SAM" id="MobiDB-lite"/>
    </source>
</evidence>
<feature type="chain" id="PRO_5038981464" description="DUF3558 domain-containing protein" evidence="2">
    <location>
        <begin position="20"/>
        <end position="158"/>
    </location>
</feature>
<reference evidence="3 4" key="1">
    <citation type="submission" date="2018-01" db="EMBL/GenBank/DDBJ databases">
        <title>Cryobacterium sp. nov., from glaciers in China.</title>
        <authorList>
            <person name="Liu Q."/>
            <person name="Xin Y.-H."/>
        </authorList>
    </citation>
    <scope>NUCLEOTIDE SEQUENCE [LARGE SCALE GENOMIC DNA]</scope>
    <source>
        <strain evidence="3 4">TMN-42</strain>
    </source>
</reference>
<keyword evidence="2" id="KW-0732">Signal</keyword>
<name>A0A2S3ZBR4_9MICO</name>
<dbReference type="AlphaFoldDB" id="A0A2S3ZBR4"/>
<gene>
    <name evidence="3" type="ORF">C3B61_15265</name>
</gene>
<keyword evidence="4" id="KW-1185">Reference proteome</keyword>
<accession>A0A2S3ZBR4</accession>
<sequence>MLPTLAVLASLALTGCAPSAPVAQPTEGEEPPASSAETEPTSSPSAEVRGADTPLEPIDAYALCKAQTLSLANPASPSGISWAPFDSAISLVRDDGAIGIYIEATNENRAEGSDGRDIALFCRVGGTIGEPDWLGFGVGSRETDRDYILDILSRTDQA</sequence>
<protein>
    <recommendedName>
        <fullName evidence="5">DUF3558 domain-containing protein</fullName>
    </recommendedName>
</protein>
<proteinExistence type="predicted"/>
<dbReference type="Proteomes" id="UP000237340">
    <property type="component" value="Unassembled WGS sequence"/>
</dbReference>
<dbReference type="EMBL" id="PPXD01000024">
    <property type="protein sequence ID" value="POH63028.1"/>
    <property type="molecule type" value="Genomic_DNA"/>
</dbReference>
<organism evidence="3 4">
    <name type="scientific">Cryobacterium zongtaii</name>
    <dbReference type="NCBI Taxonomy" id="1259217"/>
    <lineage>
        <taxon>Bacteria</taxon>
        <taxon>Bacillati</taxon>
        <taxon>Actinomycetota</taxon>
        <taxon>Actinomycetes</taxon>
        <taxon>Micrococcales</taxon>
        <taxon>Microbacteriaceae</taxon>
        <taxon>Cryobacterium</taxon>
    </lineage>
</organism>
<feature type="region of interest" description="Disordered" evidence="1">
    <location>
        <begin position="20"/>
        <end position="52"/>
    </location>
</feature>
<comment type="caution">
    <text evidence="3">The sequence shown here is derived from an EMBL/GenBank/DDBJ whole genome shotgun (WGS) entry which is preliminary data.</text>
</comment>